<protein>
    <submittedName>
        <fullName evidence="3">Protein CMSS1</fullName>
    </submittedName>
</protein>
<dbReference type="Proteomes" id="UP000515123">
    <property type="component" value="Linkage group 21"/>
</dbReference>
<feature type="region of interest" description="Disordered" evidence="1">
    <location>
        <begin position="1"/>
        <end position="87"/>
    </location>
</feature>
<dbReference type="AlphaFoldDB" id="A0A6P5H373"/>
<feature type="compositionally biased region" description="Basic residues" evidence="1">
    <location>
        <begin position="39"/>
        <end position="52"/>
    </location>
</feature>
<dbReference type="InterPro" id="IPR032704">
    <property type="entry name" value="Cms1"/>
</dbReference>
<dbReference type="PANTHER" id="PTHR24030:SF0">
    <property type="entry name" value="PROTEIN CMSS1"/>
    <property type="match status" value="1"/>
</dbReference>
<dbReference type="GO" id="GO:0030686">
    <property type="term" value="C:90S preribosome"/>
    <property type="evidence" value="ECO:0007669"/>
    <property type="project" value="TreeGrafter"/>
</dbReference>
<reference evidence="2" key="1">
    <citation type="journal article" date="2015" name="Nat. Genet.">
        <title>The pineapple genome and the evolution of CAM photosynthesis.</title>
        <authorList>
            <person name="Ming R."/>
            <person name="VanBuren R."/>
            <person name="Wai C.M."/>
            <person name="Tang H."/>
            <person name="Schatz M.C."/>
            <person name="Bowers J.E."/>
            <person name="Lyons E."/>
            <person name="Wang M.L."/>
            <person name="Chen J."/>
            <person name="Biggers E."/>
            <person name="Zhang J."/>
            <person name="Huang L."/>
            <person name="Zhang L."/>
            <person name="Miao W."/>
            <person name="Zhang J."/>
            <person name="Ye Z."/>
            <person name="Miao C."/>
            <person name="Lin Z."/>
            <person name="Wang H."/>
            <person name="Zhou H."/>
            <person name="Yim W.C."/>
            <person name="Priest H.D."/>
            <person name="Zheng C."/>
            <person name="Woodhouse M."/>
            <person name="Edger P.P."/>
            <person name="Guyot R."/>
            <person name="Guo H.B."/>
            <person name="Guo H."/>
            <person name="Zheng G."/>
            <person name="Singh R."/>
            <person name="Sharma A."/>
            <person name="Min X."/>
            <person name="Zheng Y."/>
            <person name="Lee H."/>
            <person name="Gurtowski J."/>
            <person name="Sedlazeck F.J."/>
            <person name="Harkess A."/>
            <person name="McKain M.R."/>
            <person name="Liao Z."/>
            <person name="Fang J."/>
            <person name="Liu J."/>
            <person name="Zhang X."/>
            <person name="Zhang Q."/>
            <person name="Hu W."/>
            <person name="Qin Y."/>
            <person name="Wang K."/>
            <person name="Chen L.Y."/>
            <person name="Shirley N."/>
            <person name="Lin Y.R."/>
            <person name="Liu L.Y."/>
            <person name="Hernandez A.G."/>
            <person name="Wright C.L."/>
            <person name="Bulone V."/>
            <person name="Tuskan G.A."/>
            <person name="Heath K."/>
            <person name="Zee F."/>
            <person name="Moore P.H."/>
            <person name="Sunkar R."/>
            <person name="Leebens-Mack J.H."/>
            <person name="Mockler T."/>
            <person name="Bennetzen J.L."/>
            <person name="Freeling M."/>
            <person name="Sankoff D."/>
            <person name="Paterson A.H."/>
            <person name="Zhu X."/>
            <person name="Yang X."/>
            <person name="Smith J.A."/>
            <person name="Cushman J.C."/>
            <person name="Paull R.E."/>
            <person name="Yu Q."/>
        </authorList>
    </citation>
    <scope>NUCLEOTIDE SEQUENCE [LARGE SCALE GENOMIC DNA]</scope>
    <source>
        <strain evidence="2">cv. F153</strain>
    </source>
</reference>
<dbReference type="Gramene" id="Aco016135.1.mrna1">
    <property type="protein sequence ID" value="Aco016135.1.mrna1"/>
    <property type="gene ID" value="Aco016135.1.path1"/>
</dbReference>
<sequence length="311" mass="34795">MARERPKTRTRKMTKKTKNPRERSKSKPLSSLDPLIAKTKTKTKTNKRKKGRIANPNLLPLRENETLVEEPAEGTETKKKKEESGGGDFSLISAAPAEQQLRFFLHWFQSGAKMKLSPLEIEAYNDNCMVELAEGVDQNVDNFSEHVKGAFGTPWKEALCEGKLSEGSVDAGSPALLVISTSALRSLELLRGLKPFTRDCRAVKLFAKHMKVEEQVTSLKGRVNIASGTPSRIKKLIDLEAMSLSRLQVVVLDMQRDAKSFSLFTLPQVSTEFWDLYRSHLEPKVLCGDTRICFYGAVRKKDVNKALASAE</sequence>
<evidence type="ECO:0000256" key="1">
    <source>
        <dbReference type="SAM" id="MobiDB-lite"/>
    </source>
</evidence>
<dbReference type="GO" id="GO:0005634">
    <property type="term" value="C:nucleus"/>
    <property type="evidence" value="ECO:0007669"/>
    <property type="project" value="TreeGrafter"/>
</dbReference>
<dbReference type="Pfam" id="PF14617">
    <property type="entry name" value="CMS1"/>
    <property type="match status" value="1"/>
</dbReference>
<organism evidence="2 3">
    <name type="scientific">Ananas comosus</name>
    <name type="common">Pineapple</name>
    <name type="synonym">Ananas ananas</name>
    <dbReference type="NCBI Taxonomy" id="4615"/>
    <lineage>
        <taxon>Eukaryota</taxon>
        <taxon>Viridiplantae</taxon>
        <taxon>Streptophyta</taxon>
        <taxon>Embryophyta</taxon>
        <taxon>Tracheophyta</taxon>
        <taxon>Spermatophyta</taxon>
        <taxon>Magnoliopsida</taxon>
        <taxon>Liliopsida</taxon>
        <taxon>Poales</taxon>
        <taxon>Bromeliaceae</taxon>
        <taxon>Bromelioideae</taxon>
        <taxon>Ananas</taxon>
    </lineage>
</organism>
<dbReference type="PANTHER" id="PTHR24030">
    <property type="entry name" value="PROTEIN CMSS1"/>
    <property type="match status" value="1"/>
</dbReference>
<keyword evidence="2" id="KW-1185">Reference proteome</keyword>
<dbReference type="InterPro" id="IPR027417">
    <property type="entry name" value="P-loop_NTPase"/>
</dbReference>
<evidence type="ECO:0000313" key="2">
    <source>
        <dbReference type="Proteomes" id="UP000515123"/>
    </source>
</evidence>
<evidence type="ECO:0000313" key="3">
    <source>
        <dbReference type="RefSeq" id="XP_020112293.1"/>
    </source>
</evidence>
<name>A0A6P5H373_ANACO</name>
<dbReference type="OrthoDB" id="1929311at2759"/>
<proteinExistence type="predicted"/>
<accession>A0A6P5H373</accession>
<gene>
    <name evidence="3" type="primary">LOC109726873</name>
</gene>
<dbReference type="Gene3D" id="3.40.50.300">
    <property type="entry name" value="P-loop containing nucleotide triphosphate hydrolases"/>
    <property type="match status" value="1"/>
</dbReference>
<feature type="compositionally biased region" description="Basic and acidic residues" evidence="1">
    <location>
        <begin position="75"/>
        <end position="84"/>
    </location>
</feature>
<dbReference type="RefSeq" id="XP_020112293.1">
    <property type="nucleotide sequence ID" value="XM_020256704.1"/>
</dbReference>
<feature type="compositionally biased region" description="Basic residues" evidence="1">
    <location>
        <begin position="8"/>
        <end position="18"/>
    </location>
</feature>
<reference evidence="3" key="2">
    <citation type="submission" date="2025-08" db="UniProtKB">
        <authorList>
            <consortium name="RefSeq"/>
        </authorList>
    </citation>
    <scope>IDENTIFICATION</scope>
    <source>
        <tissue evidence="3">Leaf</tissue>
    </source>
</reference>
<dbReference type="GeneID" id="109726873"/>